<gene>
    <name evidence="2" type="ORF">SOCE836_042050</name>
</gene>
<protein>
    <recommendedName>
        <fullName evidence="1">Radical SAM core domain-containing protein</fullName>
    </recommendedName>
</protein>
<sequence>MADRTVLERLGMGRLPGDFFEQRTARQFRFRIFEDVVKACSRPSRYDDAALPWLRSLYASTPSVALYAHVPWCVEECTYCYYWGKIDKRSEMQRLLEAERAHARLMDELCGLREKSVPSIYFGGGTPTVLPRDMLEEHLAFFTSYRLTPDAEVCVEASIGTLGREKLDVLERYATRLSIGVQAFNDRLLGMVARTFSREKAMDVLREAIARIPSVNIDLLYGLKTQTRAEFLESVETAIALETPSITLYRLEVRDDPPLVREYEADPGAFPSEVECRVMRAEAKALLESAGYRENLVGWFLKPKVADTKVYRERWEKQTPCVAFGPHVQNYGPGHFYINVDDKEEYIARVNARSLPIGTKYELGPLERMYILVLALWKSNRPVDLAELRASFDDALVQRFAASTARYVDWGLLTSAGAVLSLTPAGESLLEWLLGDLIQQLSTSRPAPERLDDRRSLPLL</sequence>
<dbReference type="InterPro" id="IPR007197">
    <property type="entry name" value="rSAM"/>
</dbReference>
<accession>A0A4P2QPJ2</accession>
<evidence type="ECO:0000259" key="1">
    <source>
        <dbReference type="PROSITE" id="PS51918"/>
    </source>
</evidence>
<dbReference type="EMBL" id="CP012672">
    <property type="protein sequence ID" value="AUX32069.1"/>
    <property type="molecule type" value="Genomic_DNA"/>
</dbReference>
<dbReference type="Proteomes" id="UP000295497">
    <property type="component" value="Chromosome"/>
</dbReference>
<dbReference type="InterPro" id="IPR058240">
    <property type="entry name" value="rSAM_sf"/>
</dbReference>
<dbReference type="PROSITE" id="PS51918">
    <property type="entry name" value="RADICAL_SAM"/>
    <property type="match status" value="1"/>
</dbReference>
<dbReference type="PANTHER" id="PTHR13932">
    <property type="entry name" value="COPROPORPHYRINIGEN III OXIDASE"/>
    <property type="match status" value="1"/>
</dbReference>
<dbReference type="Gene3D" id="3.30.750.200">
    <property type="match status" value="1"/>
</dbReference>
<evidence type="ECO:0000313" key="3">
    <source>
        <dbReference type="Proteomes" id="UP000295497"/>
    </source>
</evidence>
<dbReference type="SMART" id="SM00729">
    <property type="entry name" value="Elp3"/>
    <property type="match status" value="1"/>
</dbReference>
<dbReference type="GO" id="GO:0006779">
    <property type="term" value="P:porphyrin-containing compound biosynthetic process"/>
    <property type="evidence" value="ECO:0007669"/>
    <property type="project" value="TreeGrafter"/>
</dbReference>
<name>A0A4P2QPJ2_SORCE</name>
<dbReference type="GO" id="GO:0003824">
    <property type="term" value="F:catalytic activity"/>
    <property type="evidence" value="ECO:0007669"/>
    <property type="project" value="InterPro"/>
</dbReference>
<dbReference type="SUPFAM" id="SSF102114">
    <property type="entry name" value="Radical SAM enzymes"/>
    <property type="match status" value="1"/>
</dbReference>
<dbReference type="InterPro" id="IPR034505">
    <property type="entry name" value="Coproporphyrinogen-III_oxidase"/>
</dbReference>
<evidence type="ECO:0000313" key="2">
    <source>
        <dbReference type="EMBL" id="AUX32069.1"/>
    </source>
</evidence>
<dbReference type="GO" id="GO:0051539">
    <property type="term" value="F:4 iron, 4 sulfur cluster binding"/>
    <property type="evidence" value="ECO:0007669"/>
    <property type="project" value="TreeGrafter"/>
</dbReference>
<dbReference type="GO" id="GO:0005737">
    <property type="term" value="C:cytoplasm"/>
    <property type="evidence" value="ECO:0007669"/>
    <property type="project" value="TreeGrafter"/>
</dbReference>
<organism evidence="2 3">
    <name type="scientific">Sorangium cellulosum</name>
    <name type="common">Polyangium cellulosum</name>
    <dbReference type="NCBI Taxonomy" id="56"/>
    <lineage>
        <taxon>Bacteria</taxon>
        <taxon>Pseudomonadati</taxon>
        <taxon>Myxococcota</taxon>
        <taxon>Polyangia</taxon>
        <taxon>Polyangiales</taxon>
        <taxon>Polyangiaceae</taxon>
        <taxon>Sorangium</taxon>
    </lineage>
</organism>
<dbReference type="SFLD" id="SFLDS00029">
    <property type="entry name" value="Radical_SAM"/>
    <property type="match status" value="1"/>
</dbReference>
<reference evidence="2 3" key="1">
    <citation type="submission" date="2015-09" db="EMBL/GenBank/DDBJ databases">
        <title>Sorangium comparison.</title>
        <authorList>
            <person name="Zaburannyi N."/>
            <person name="Bunk B."/>
            <person name="Overmann J."/>
            <person name="Mueller R."/>
        </authorList>
    </citation>
    <scope>NUCLEOTIDE SEQUENCE [LARGE SCALE GENOMIC DNA]</scope>
    <source>
        <strain evidence="2 3">So ce836</strain>
    </source>
</reference>
<dbReference type="AlphaFoldDB" id="A0A4P2QPJ2"/>
<dbReference type="SFLD" id="SFLDG01065">
    <property type="entry name" value="anaerobic_coproporphyrinogen-I"/>
    <property type="match status" value="1"/>
</dbReference>
<dbReference type="Pfam" id="PF04055">
    <property type="entry name" value="Radical_SAM"/>
    <property type="match status" value="1"/>
</dbReference>
<proteinExistence type="predicted"/>
<dbReference type="InterPro" id="IPR006638">
    <property type="entry name" value="Elp3/MiaA/NifB-like_rSAM"/>
</dbReference>
<dbReference type="PANTHER" id="PTHR13932:SF5">
    <property type="entry name" value="RADICAL S-ADENOSYL METHIONINE DOMAIN-CONTAINING PROTEIN 1, MITOCHONDRIAL"/>
    <property type="match status" value="1"/>
</dbReference>
<feature type="domain" description="Radical SAM core" evidence="1">
    <location>
        <begin position="58"/>
        <end position="293"/>
    </location>
</feature>